<comment type="caution">
    <text evidence="2">The sequence shown here is derived from an EMBL/GenBank/DDBJ whole genome shotgun (WGS) entry which is preliminary data.</text>
</comment>
<evidence type="ECO:0000256" key="1">
    <source>
        <dbReference type="SAM" id="MobiDB-lite"/>
    </source>
</evidence>
<name>A0ABW4RNU2_9BACL</name>
<dbReference type="Pfam" id="PF08282">
    <property type="entry name" value="Hydrolase_3"/>
    <property type="match status" value="1"/>
</dbReference>
<dbReference type="SFLD" id="SFLDS00003">
    <property type="entry name" value="Haloacid_Dehalogenase"/>
    <property type="match status" value="1"/>
</dbReference>
<evidence type="ECO:0000313" key="2">
    <source>
        <dbReference type="EMBL" id="MFD1887867.1"/>
    </source>
</evidence>
<dbReference type="Proteomes" id="UP001597233">
    <property type="component" value="Unassembled WGS sequence"/>
</dbReference>
<dbReference type="PANTHER" id="PTHR10000:SF25">
    <property type="entry name" value="PHOSPHATASE YKRA-RELATED"/>
    <property type="match status" value="1"/>
</dbReference>
<dbReference type="Gene3D" id="3.30.1240.10">
    <property type="match status" value="1"/>
</dbReference>
<dbReference type="RefSeq" id="WP_347323847.1">
    <property type="nucleotide sequence ID" value="NZ_JBCGUH010000002.1"/>
</dbReference>
<sequence>MQQAQDIPTPKVTPINTQQVPNTDDQFSRKIVFIDIDGTLVNDDGSVPQSAQLACQQARANGHLLFLCTGRSKAEIYDSIWEIGFDGLIGAGGGYVELGEHVLYHKKVQAQDVRHMVDFFNEHGVHFYLEANSALYASSGLRFQLERLIYGDVENDPVAKQRMEHSPHPFIEGLTYDEADLYKDDVNKVCFLESKLPFEVIQQEFQGKFEVIQCTVPIFGKDSGELMIPGIHKAIAIADVLEHLKASQADTLAIGDGMNDAEMLQYCAIGIAMGNAKPGLQAIADDITDTVEQDGLYKSFLKYGLIKV</sequence>
<dbReference type="InterPro" id="IPR023214">
    <property type="entry name" value="HAD_sf"/>
</dbReference>
<dbReference type="Gene3D" id="3.40.50.1000">
    <property type="entry name" value="HAD superfamily/HAD-like"/>
    <property type="match status" value="1"/>
</dbReference>
<dbReference type="PANTHER" id="PTHR10000">
    <property type="entry name" value="PHOSPHOSERINE PHOSPHATASE"/>
    <property type="match status" value="1"/>
</dbReference>
<dbReference type="SUPFAM" id="SSF56784">
    <property type="entry name" value="HAD-like"/>
    <property type="match status" value="1"/>
</dbReference>
<feature type="region of interest" description="Disordered" evidence="1">
    <location>
        <begin position="1"/>
        <end position="22"/>
    </location>
</feature>
<keyword evidence="3" id="KW-1185">Reference proteome</keyword>
<dbReference type="SFLD" id="SFLDG01140">
    <property type="entry name" value="C2.B:_Phosphomannomutase_and_P"/>
    <property type="match status" value="1"/>
</dbReference>
<evidence type="ECO:0000313" key="3">
    <source>
        <dbReference type="Proteomes" id="UP001597233"/>
    </source>
</evidence>
<keyword evidence="2" id="KW-0378">Hydrolase</keyword>
<dbReference type="PROSITE" id="PS01228">
    <property type="entry name" value="COF_1"/>
    <property type="match status" value="1"/>
</dbReference>
<dbReference type="InterPro" id="IPR036412">
    <property type="entry name" value="HAD-like_sf"/>
</dbReference>
<dbReference type="InterPro" id="IPR000150">
    <property type="entry name" value="Cof"/>
</dbReference>
<dbReference type="NCBIfam" id="TIGR00099">
    <property type="entry name" value="Cof-subfamily"/>
    <property type="match status" value="1"/>
</dbReference>
<accession>A0ABW4RNU2</accession>
<gene>
    <name evidence="2" type="ORF">ACFSC9_20515</name>
</gene>
<protein>
    <submittedName>
        <fullName evidence="2">Cof-type HAD-IIB family hydrolase</fullName>
    </submittedName>
</protein>
<dbReference type="NCBIfam" id="TIGR01484">
    <property type="entry name" value="HAD-SF-IIB"/>
    <property type="match status" value="1"/>
</dbReference>
<dbReference type="EMBL" id="JBHUEH010000032">
    <property type="protein sequence ID" value="MFD1887867.1"/>
    <property type="molecule type" value="Genomic_DNA"/>
</dbReference>
<reference evidence="3" key="1">
    <citation type="journal article" date="2019" name="Int. J. Syst. Evol. Microbiol.">
        <title>The Global Catalogue of Microorganisms (GCM) 10K type strain sequencing project: providing services to taxonomists for standard genome sequencing and annotation.</title>
        <authorList>
            <consortium name="The Broad Institute Genomics Platform"/>
            <consortium name="The Broad Institute Genome Sequencing Center for Infectious Disease"/>
            <person name="Wu L."/>
            <person name="Ma J."/>
        </authorList>
    </citation>
    <scope>NUCLEOTIDE SEQUENCE [LARGE SCALE GENOMIC DNA]</scope>
    <source>
        <strain evidence="3">CCUG 54950</strain>
    </source>
</reference>
<dbReference type="GO" id="GO:0016787">
    <property type="term" value="F:hydrolase activity"/>
    <property type="evidence" value="ECO:0007669"/>
    <property type="project" value="UniProtKB-KW"/>
</dbReference>
<organism evidence="2 3">
    <name type="scientific">Paenibacillus wenxiniae</name>
    <dbReference type="NCBI Taxonomy" id="1636843"/>
    <lineage>
        <taxon>Bacteria</taxon>
        <taxon>Bacillati</taxon>
        <taxon>Bacillota</taxon>
        <taxon>Bacilli</taxon>
        <taxon>Bacillales</taxon>
        <taxon>Paenibacillaceae</taxon>
        <taxon>Paenibacillus</taxon>
    </lineage>
</organism>
<proteinExistence type="predicted"/>
<dbReference type="InterPro" id="IPR006379">
    <property type="entry name" value="HAD-SF_hydro_IIB"/>
</dbReference>